<feature type="transmembrane region" description="Helical" evidence="1">
    <location>
        <begin position="334"/>
        <end position="354"/>
    </location>
</feature>
<evidence type="ECO:0000313" key="3">
    <source>
        <dbReference type="Proteomes" id="UP001239213"/>
    </source>
</evidence>
<keyword evidence="3" id="KW-1185">Reference proteome</keyword>
<dbReference type="EMBL" id="MPDP01000223">
    <property type="protein sequence ID" value="KAK1470714.1"/>
    <property type="molecule type" value="Genomic_DNA"/>
</dbReference>
<name>A0AAI9Y4K9_9PEZI</name>
<sequence>MGTTSSNPIELYSCIYSVYTTIIDFVLRNLVNRSLCEEFSASLRRMTYPDSGNRAIIVAMARRQSPKRYLNIELLPILILALSSRHSFRRGSIASKHFERWLCISTPGIGRDNDAKYAQCAIGRVEKNLSISHRLSLKGESEIGLFPSLQVGLLPYHPQTKWTLSRSGFFWTMLNHASRIKERRWCRDRLWPDSLSAGGVSESVLGIEKMKVCEINTCRINLKMISNCGEGVGVAEQILMIRFCARLATTNPQSGQYEPTFSRLQINCVPPSHHSLIIELHAQSIRETFCCVVTMSISCNRQSSKASTSGLSVSHLGKVWKVQFFLETTLKLQYLGSILVLLYRLHTMFGFIINRKSNNTEMTKFTFEYAFWTFPHTVGSEV</sequence>
<keyword evidence="1" id="KW-0812">Transmembrane</keyword>
<comment type="caution">
    <text evidence="2">The sequence shown here is derived from an EMBL/GenBank/DDBJ whole genome shotgun (WGS) entry which is preliminary data.</text>
</comment>
<evidence type="ECO:0000313" key="2">
    <source>
        <dbReference type="EMBL" id="KAK1470714.1"/>
    </source>
</evidence>
<keyword evidence="1" id="KW-0472">Membrane</keyword>
<protein>
    <submittedName>
        <fullName evidence="2">Uncharacterized protein</fullName>
    </submittedName>
</protein>
<dbReference type="AlphaFoldDB" id="A0AAI9Y4K9"/>
<dbReference type="Proteomes" id="UP001239213">
    <property type="component" value="Unassembled WGS sequence"/>
</dbReference>
<reference evidence="2" key="1">
    <citation type="submission" date="2016-11" db="EMBL/GenBank/DDBJ databases">
        <title>The genome sequence of Colletotrichum cuscutae.</title>
        <authorList>
            <person name="Baroncelli R."/>
        </authorList>
    </citation>
    <scope>NUCLEOTIDE SEQUENCE</scope>
    <source>
        <strain evidence="2">IMI 304802</strain>
    </source>
</reference>
<proteinExistence type="predicted"/>
<accession>A0AAI9Y4K9</accession>
<evidence type="ECO:0000256" key="1">
    <source>
        <dbReference type="SAM" id="Phobius"/>
    </source>
</evidence>
<keyword evidence="1" id="KW-1133">Transmembrane helix</keyword>
<gene>
    <name evidence="2" type="ORF">CCUS01_00829</name>
</gene>
<organism evidence="2 3">
    <name type="scientific">Colletotrichum cuscutae</name>
    <dbReference type="NCBI Taxonomy" id="1209917"/>
    <lineage>
        <taxon>Eukaryota</taxon>
        <taxon>Fungi</taxon>
        <taxon>Dikarya</taxon>
        <taxon>Ascomycota</taxon>
        <taxon>Pezizomycotina</taxon>
        <taxon>Sordariomycetes</taxon>
        <taxon>Hypocreomycetidae</taxon>
        <taxon>Glomerellales</taxon>
        <taxon>Glomerellaceae</taxon>
        <taxon>Colletotrichum</taxon>
        <taxon>Colletotrichum acutatum species complex</taxon>
    </lineage>
</organism>